<evidence type="ECO:0000256" key="4">
    <source>
        <dbReference type="ARBA" id="ARBA00022989"/>
    </source>
</evidence>
<keyword evidence="5 6" id="KW-0472">Membrane</keyword>
<dbReference type="Proteomes" id="UP000093281">
    <property type="component" value="Unassembled WGS sequence"/>
</dbReference>
<dbReference type="EMBL" id="LCUJ01000001">
    <property type="protein sequence ID" value="OCM00179.1"/>
    <property type="molecule type" value="Genomic_DNA"/>
</dbReference>
<evidence type="ECO:0000313" key="9">
    <source>
        <dbReference type="Proteomes" id="UP000093281"/>
    </source>
</evidence>
<evidence type="ECO:0000256" key="1">
    <source>
        <dbReference type="ARBA" id="ARBA00004651"/>
    </source>
</evidence>
<sequence length="69" mass="8202">MELPNSMQLFIMLILFIMPIIALINIFKNDFKSCNTKVIWAIIIVTMLPIGWIFYFIFGFSQRIKKEDK</sequence>
<name>A0A1C0B997_9BACT</name>
<feature type="transmembrane region" description="Helical" evidence="6">
    <location>
        <begin position="7"/>
        <end position="27"/>
    </location>
</feature>
<dbReference type="RefSeq" id="WP_066185229.1">
    <property type="nucleotide sequence ID" value="NZ_LCUJ01000001.1"/>
</dbReference>
<accession>A0A1C0B997</accession>
<protein>
    <recommendedName>
        <fullName evidence="7">Cardiolipin synthase N-terminal domain-containing protein</fullName>
    </recommendedName>
</protein>
<keyword evidence="3 6" id="KW-0812">Transmembrane</keyword>
<dbReference type="OrthoDB" id="5348497at2"/>
<evidence type="ECO:0000256" key="2">
    <source>
        <dbReference type="ARBA" id="ARBA00022475"/>
    </source>
</evidence>
<reference evidence="9" key="1">
    <citation type="submission" date="2015-05" db="EMBL/GenBank/DDBJ databases">
        <authorList>
            <person name="Rovetto F."/>
            <person name="Cocolin L."/>
            <person name="Illeghems K."/>
            <person name="Van Nieuwerburgh F."/>
            <person name="Houf K."/>
        </authorList>
    </citation>
    <scope>NUCLEOTIDE SEQUENCE [LARGE SCALE GENOMIC DNA]</scope>
    <source>
        <strain evidence="9">DU22</strain>
    </source>
</reference>
<dbReference type="GO" id="GO:0005886">
    <property type="term" value="C:plasma membrane"/>
    <property type="evidence" value="ECO:0007669"/>
    <property type="project" value="UniProtKB-SubCell"/>
</dbReference>
<evidence type="ECO:0000256" key="6">
    <source>
        <dbReference type="SAM" id="Phobius"/>
    </source>
</evidence>
<gene>
    <name evidence="8" type="ORF">AAX29_00177</name>
</gene>
<proteinExistence type="predicted"/>
<keyword evidence="2" id="KW-1003">Cell membrane</keyword>
<comment type="caution">
    <text evidence="8">The sequence shown here is derived from an EMBL/GenBank/DDBJ whole genome shotgun (WGS) entry which is preliminary data.</text>
</comment>
<evidence type="ECO:0000256" key="3">
    <source>
        <dbReference type="ARBA" id="ARBA00022692"/>
    </source>
</evidence>
<dbReference type="AlphaFoldDB" id="A0A1C0B997"/>
<dbReference type="InterPro" id="IPR027379">
    <property type="entry name" value="CLS_N"/>
</dbReference>
<comment type="subcellular location">
    <subcellularLocation>
        <location evidence="1">Cell membrane</location>
        <topology evidence="1">Multi-pass membrane protein</topology>
    </subcellularLocation>
</comment>
<feature type="transmembrane region" description="Helical" evidence="6">
    <location>
        <begin position="39"/>
        <end position="60"/>
    </location>
</feature>
<evidence type="ECO:0000256" key="5">
    <source>
        <dbReference type="ARBA" id="ARBA00023136"/>
    </source>
</evidence>
<dbReference type="Pfam" id="PF13396">
    <property type="entry name" value="PLDc_N"/>
    <property type="match status" value="1"/>
</dbReference>
<feature type="domain" description="Cardiolipin synthase N-terminal" evidence="7">
    <location>
        <begin position="20"/>
        <end position="59"/>
    </location>
</feature>
<evidence type="ECO:0000259" key="7">
    <source>
        <dbReference type="Pfam" id="PF13396"/>
    </source>
</evidence>
<evidence type="ECO:0000313" key="8">
    <source>
        <dbReference type="EMBL" id="OCM00179.1"/>
    </source>
</evidence>
<keyword evidence="4 6" id="KW-1133">Transmembrane helix</keyword>
<organism evidence="8 9">
    <name type="scientific">Aliarcobacter thereius</name>
    <dbReference type="NCBI Taxonomy" id="544718"/>
    <lineage>
        <taxon>Bacteria</taxon>
        <taxon>Pseudomonadati</taxon>
        <taxon>Campylobacterota</taxon>
        <taxon>Epsilonproteobacteria</taxon>
        <taxon>Campylobacterales</taxon>
        <taxon>Arcobacteraceae</taxon>
        <taxon>Aliarcobacter</taxon>
    </lineage>
</organism>